<protein>
    <submittedName>
        <fullName evidence="2">Uncharacterized protein</fullName>
    </submittedName>
</protein>
<evidence type="ECO:0000256" key="1">
    <source>
        <dbReference type="SAM" id="MobiDB-lite"/>
    </source>
</evidence>
<name>A0A7S4AZA3_CHRCT</name>
<reference evidence="2" key="1">
    <citation type="submission" date="2021-01" db="EMBL/GenBank/DDBJ databases">
        <authorList>
            <person name="Corre E."/>
            <person name="Pelletier E."/>
            <person name="Niang G."/>
            <person name="Scheremetjew M."/>
            <person name="Finn R."/>
            <person name="Kale V."/>
            <person name="Holt S."/>
            <person name="Cochrane G."/>
            <person name="Meng A."/>
            <person name="Brown T."/>
            <person name="Cohen L."/>
        </authorList>
    </citation>
    <scope>NUCLEOTIDE SEQUENCE</scope>
    <source>
        <strain evidence="2">CCMP645</strain>
    </source>
</reference>
<proteinExistence type="predicted"/>
<feature type="compositionally biased region" description="Basic residues" evidence="1">
    <location>
        <begin position="1"/>
        <end position="20"/>
    </location>
</feature>
<accession>A0A7S4AZA3</accession>
<evidence type="ECO:0000313" key="2">
    <source>
        <dbReference type="EMBL" id="CAE0748798.1"/>
    </source>
</evidence>
<sequence length="100" mass="10752">MYRVTRKTTGMKRPRITARKAPKDTSRPMVPPSTATTPASVSLSCAIELVSRDMLGELASFETAILLCIGRSAGCWTNASTAARHANARVSSAQKTNRSQ</sequence>
<dbReference type="EMBL" id="HBIZ01002577">
    <property type="protein sequence ID" value="CAE0748798.1"/>
    <property type="molecule type" value="Transcribed_RNA"/>
</dbReference>
<gene>
    <name evidence="2" type="ORF">PCAR00345_LOCUS1380</name>
</gene>
<dbReference type="AlphaFoldDB" id="A0A7S4AZA3"/>
<feature type="region of interest" description="Disordered" evidence="1">
    <location>
        <begin position="1"/>
        <end position="40"/>
    </location>
</feature>
<organism evidence="2">
    <name type="scientific">Chrysotila carterae</name>
    <name type="common">Marine alga</name>
    <name type="synonym">Syracosphaera carterae</name>
    <dbReference type="NCBI Taxonomy" id="13221"/>
    <lineage>
        <taxon>Eukaryota</taxon>
        <taxon>Haptista</taxon>
        <taxon>Haptophyta</taxon>
        <taxon>Prymnesiophyceae</taxon>
        <taxon>Isochrysidales</taxon>
        <taxon>Isochrysidaceae</taxon>
        <taxon>Chrysotila</taxon>
    </lineage>
</organism>